<evidence type="ECO:0000313" key="2">
    <source>
        <dbReference type="EMBL" id="KAK2712472.1"/>
    </source>
</evidence>
<organism evidence="2 3">
    <name type="scientific">Artemia franciscana</name>
    <name type="common">Brine shrimp</name>
    <name type="synonym">Artemia sanfranciscana</name>
    <dbReference type="NCBI Taxonomy" id="6661"/>
    <lineage>
        <taxon>Eukaryota</taxon>
        <taxon>Metazoa</taxon>
        <taxon>Ecdysozoa</taxon>
        <taxon>Arthropoda</taxon>
        <taxon>Crustacea</taxon>
        <taxon>Branchiopoda</taxon>
        <taxon>Anostraca</taxon>
        <taxon>Artemiidae</taxon>
        <taxon>Artemia</taxon>
    </lineage>
</organism>
<name>A0AA88HWY7_ARTSF</name>
<keyword evidence="3" id="KW-1185">Reference proteome</keyword>
<feature type="region of interest" description="Disordered" evidence="1">
    <location>
        <begin position="41"/>
        <end position="102"/>
    </location>
</feature>
<dbReference type="Proteomes" id="UP001187531">
    <property type="component" value="Unassembled WGS sequence"/>
</dbReference>
<feature type="compositionally biased region" description="Acidic residues" evidence="1">
    <location>
        <begin position="41"/>
        <end position="52"/>
    </location>
</feature>
<reference evidence="2" key="1">
    <citation type="submission" date="2023-07" db="EMBL/GenBank/DDBJ databases">
        <title>Chromosome-level genome assembly of Artemia franciscana.</title>
        <authorList>
            <person name="Jo E."/>
        </authorList>
    </citation>
    <scope>NUCLEOTIDE SEQUENCE</scope>
    <source>
        <tissue evidence="2">Whole body</tissue>
    </source>
</reference>
<feature type="region of interest" description="Disordered" evidence="1">
    <location>
        <begin position="201"/>
        <end position="220"/>
    </location>
</feature>
<protein>
    <submittedName>
        <fullName evidence="2">Uncharacterized protein</fullName>
    </submittedName>
</protein>
<sequence length="220" mass="25173">MPVDFLLVRSHYNRNLEAACRIRTPKRTALSEEGLRRLIEDDNDEDLSFDLDGDPKDKAWVPDKEGPSTDNERENPNQESFIEVDTSAPDQTDATVPERDYHRTKVTDIDRKKERAAGQEYTAQKTQKVLPAKELKEFSCKCKPVSICVMTPKKNSLQLLSAYKGPTPLPPAKYKDLMDLCHTLVIPRTFYEYYVALPSSESTRDALYESDVEEEDPKDL</sequence>
<proteinExistence type="predicted"/>
<evidence type="ECO:0000256" key="1">
    <source>
        <dbReference type="SAM" id="MobiDB-lite"/>
    </source>
</evidence>
<accession>A0AA88HWY7</accession>
<comment type="caution">
    <text evidence="2">The sequence shown here is derived from an EMBL/GenBank/DDBJ whole genome shotgun (WGS) entry which is preliminary data.</text>
</comment>
<evidence type="ECO:0000313" key="3">
    <source>
        <dbReference type="Proteomes" id="UP001187531"/>
    </source>
</evidence>
<dbReference type="EMBL" id="JAVRJZ010000015">
    <property type="protein sequence ID" value="KAK2712472.1"/>
    <property type="molecule type" value="Genomic_DNA"/>
</dbReference>
<dbReference type="AlphaFoldDB" id="A0AA88HWY7"/>
<feature type="compositionally biased region" description="Basic and acidic residues" evidence="1">
    <location>
        <begin position="53"/>
        <end position="76"/>
    </location>
</feature>
<feature type="compositionally biased region" description="Acidic residues" evidence="1">
    <location>
        <begin position="208"/>
        <end position="220"/>
    </location>
</feature>
<gene>
    <name evidence="2" type="ORF">QYM36_011233</name>
</gene>